<gene>
    <name evidence="6" type="ORF">ACHAW5_007457</name>
</gene>
<dbReference type="PANTHER" id="PTHR48025">
    <property type="entry name" value="OS02G0815200 PROTEIN"/>
    <property type="match status" value="1"/>
</dbReference>
<dbReference type="PROSITE" id="PS50102">
    <property type="entry name" value="RRM"/>
    <property type="match status" value="1"/>
</dbReference>
<dbReference type="InterPro" id="IPR050502">
    <property type="entry name" value="Euk_RNA-bind_prot"/>
</dbReference>
<dbReference type="CDD" id="cd00590">
    <property type="entry name" value="RRM_SF"/>
    <property type="match status" value="1"/>
</dbReference>
<reference evidence="6 7" key="1">
    <citation type="submission" date="2024-10" db="EMBL/GenBank/DDBJ databases">
        <title>Updated reference genomes for cyclostephanoid diatoms.</title>
        <authorList>
            <person name="Roberts W.R."/>
            <person name="Alverson A.J."/>
        </authorList>
    </citation>
    <scope>NUCLEOTIDE SEQUENCE [LARGE SCALE GENOMIC DNA]</scope>
    <source>
        <strain evidence="6 7">AJA276-08</strain>
    </source>
</reference>
<dbReference type="GO" id="GO:0003723">
    <property type="term" value="F:RNA binding"/>
    <property type="evidence" value="ECO:0007669"/>
    <property type="project" value="UniProtKB-UniRule"/>
</dbReference>
<organism evidence="6 7">
    <name type="scientific">Stephanodiscus triporus</name>
    <dbReference type="NCBI Taxonomy" id="2934178"/>
    <lineage>
        <taxon>Eukaryota</taxon>
        <taxon>Sar</taxon>
        <taxon>Stramenopiles</taxon>
        <taxon>Ochrophyta</taxon>
        <taxon>Bacillariophyta</taxon>
        <taxon>Coscinodiscophyceae</taxon>
        <taxon>Thalassiosirophycidae</taxon>
        <taxon>Stephanodiscales</taxon>
        <taxon>Stephanodiscaceae</taxon>
        <taxon>Stephanodiscus</taxon>
    </lineage>
</organism>
<feature type="signal peptide" evidence="4">
    <location>
        <begin position="1"/>
        <end position="26"/>
    </location>
</feature>
<protein>
    <recommendedName>
        <fullName evidence="5">RRM domain-containing protein</fullName>
    </recommendedName>
</protein>
<dbReference type="InterPro" id="IPR035979">
    <property type="entry name" value="RBD_domain_sf"/>
</dbReference>
<dbReference type="InterPro" id="IPR012677">
    <property type="entry name" value="Nucleotide-bd_a/b_plait_sf"/>
</dbReference>
<proteinExistence type="predicted"/>
<dbReference type="SUPFAM" id="SSF54928">
    <property type="entry name" value="RNA-binding domain, RBD"/>
    <property type="match status" value="1"/>
</dbReference>
<evidence type="ECO:0000256" key="4">
    <source>
        <dbReference type="SAM" id="SignalP"/>
    </source>
</evidence>
<evidence type="ECO:0000256" key="2">
    <source>
        <dbReference type="PROSITE-ProRule" id="PRU00176"/>
    </source>
</evidence>
<feature type="region of interest" description="Disordered" evidence="3">
    <location>
        <begin position="187"/>
        <end position="247"/>
    </location>
</feature>
<feature type="domain" description="RRM" evidence="5">
    <location>
        <begin position="81"/>
        <end position="160"/>
    </location>
</feature>
<dbReference type="EMBL" id="JALLAZ020001439">
    <property type="protein sequence ID" value="KAL3774958.1"/>
    <property type="molecule type" value="Genomic_DNA"/>
</dbReference>
<dbReference type="PANTHER" id="PTHR48025:SF1">
    <property type="entry name" value="RRM DOMAIN-CONTAINING PROTEIN"/>
    <property type="match status" value="1"/>
</dbReference>
<evidence type="ECO:0000256" key="3">
    <source>
        <dbReference type="SAM" id="MobiDB-lite"/>
    </source>
</evidence>
<dbReference type="Pfam" id="PF00076">
    <property type="entry name" value="RRM_1"/>
    <property type="match status" value="1"/>
</dbReference>
<keyword evidence="1 2" id="KW-0694">RNA-binding</keyword>
<feature type="compositionally biased region" description="Basic residues" evidence="3">
    <location>
        <begin position="224"/>
        <end position="241"/>
    </location>
</feature>
<evidence type="ECO:0000313" key="6">
    <source>
        <dbReference type="EMBL" id="KAL3774958.1"/>
    </source>
</evidence>
<dbReference type="SMART" id="SM00360">
    <property type="entry name" value="RRM"/>
    <property type="match status" value="1"/>
</dbReference>
<sequence length="247" mass="28017">MNRNMMLPTLSLSCVGALALLSPSRAFHSTGRQSAATMSFRPVTRMGYSNWDAFENRDSMELMIGGARYEMVELPDSMMSTTLWVGNLCEFVTDEMLSELFQQASSLKFVPACVARKPNYESMKYGFVTFRSEEEKETALSLLHGYEFQGKCLKVEPIRDHAIHGRIRAPQKIVDYAVGPIKRQRKGELNTMRRATPNAAAGGVGDEDGDKYGHERDQRMARMEKRKTRGRYKNQQRKNSRATRLAA</sequence>
<keyword evidence="4" id="KW-0732">Signal</keyword>
<keyword evidence="7" id="KW-1185">Reference proteome</keyword>
<accession>A0ABD3NGF5</accession>
<dbReference type="Gene3D" id="3.30.70.330">
    <property type="match status" value="1"/>
</dbReference>
<comment type="caution">
    <text evidence="6">The sequence shown here is derived from an EMBL/GenBank/DDBJ whole genome shotgun (WGS) entry which is preliminary data.</text>
</comment>
<feature type="chain" id="PRO_5044805981" description="RRM domain-containing protein" evidence="4">
    <location>
        <begin position="27"/>
        <end position="247"/>
    </location>
</feature>
<evidence type="ECO:0000256" key="1">
    <source>
        <dbReference type="ARBA" id="ARBA00022884"/>
    </source>
</evidence>
<evidence type="ECO:0000259" key="5">
    <source>
        <dbReference type="PROSITE" id="PS50102"/>
    </source>
</evidence>
<dbReference type="Proteomes" id="UP001530315">
    <property type="component" value="Unassembled WGS sequence"/>
</dbReference>
<feature type="compositionally biased region" description="Basic and acidic residues" evidence="3">
    <location>
        <begin position="210"/>
        <end position="223"/>
    </location>
</feature>
<name>A0ABD3NGF5_9STRA</name>
<dbReference type="AlphaFoldDB" id="A0ABD3NGF5"/>
<dbReference type="InterPro" id="IPR000504">
    <property type="entry name" value="RRM_dom"/>
</dbReference>
<evidence type="ECO:0000313" key="7">
    <source>
        <dbReference type="Proteomes" id="UP001530315"/>
    </source>
</evidence>